<dbReference type="OrthoDB" id="9765468at2"/>
<evidence type="ECO:0000313" key="2">
    <source>
        <dbReference type="EMBL" id="SHF70763.1"/>
    </source>
</evidence>
<dbReference type="InterPro" id="IPR013815">
    <property type="entry name" value="ATP_grasp_subdomain_1"/>
</dbReference>
<evidence type="ECO:0000259" key="1">
    <source>
        <dbReference type="Pfam" id="PF01326"/>
    </source>
</evidence>
<dbReference type="STRING" id="2017.SAMN05444320_104615"/>
<reference evidence="2 3" key="1">
    <citation type="submission" date="2016-11" db="EMBL/GenBank/DDBJ databases">
        <authorList>
            <person name="Jaros S."/>
            <person name="Januszkiewicz K."/>
            <person name="Wedrychowicz H."/>
        </authorList>
    </citation>
    <scope>NUCLEOTIDE SEQUENCE [LARGE SCALE GENOMIC DNA]</scope>
    <source>
        <strain evidence="2 3">DSM 44523</strain>
    </source>
</reference>
<feature type="domain" description="Pyruvate phosphate dikinase AMP/ATP-binding" evidence="1">
    <location>
        <begin position="18"/>
        <end position="176"/>
    </location>
</feature>
<dbReference type="Gene3D" id="3.30.1490.20">
    <property type="entry name" value="ATP-grasp fold, A domain"/>
    <property type="match status" value="1"/>
</dbReference>
<dbReference type="AlphaFoldDB" id="A0A1M5DUS9"/>
<dbReference type="InterPro" id="IPR002192">
    <property type="entry name" value="PPDK_AMP/ATP-bd"/>
</dbReference>
<sequence length="201" mass="21378">MSFVRRFDQLCPTEEGNIGSTAVWLAHLASAGARLPTGFVVSGEAYLRSMSDAGVRDELRRTVHDALTLVDHSEQLALHCRQLRELVHAAGVAPAVEAAARQAYREMDWRGSALVLASTTDGDTSAVGALVVVSDETELEWALSAAWAGLFTPRNLAERALRDVRGEPVLAAVVLAVGRPGKPAATGDTSHFRADHLVTAG</sequence>
<keyword evidence="2" id="KW-0670">Pyruvate</keyword>
<keyword evidence="3" id="KW-1185">Reference proteome</keyword>
<name>A0A1M5DUS9_STRHI</name>
<protein>
    <submittedName>
        <fullName evidence="2">Pyruvate phosphate dikinase, PEP/pyruvate binding domain</fullName>
    </submittedName>
</protein>
<dbReference type="GO" id="GO:0016301">
    <property type="term" value="F:kinase activity"/>
    <property type="evidence" value="ECO:0007669"/>
    <property type="project" value="UniProtKB-KW"/>
</dbReference>
<dbReference type="EMBL" id="FQVN01000004">
    <property type="protein sequence ID" value="SHF70763.1"/>
    <property type="molecule type" value="Genomic_DNA"/>
</dbReference>
<organism evidence="2 3">
    <name type="scientific">Streptoalloteichus hindustanus</name>
    <dbReference type="NCBI Taxonomy" id="2017"/>
    <lineage>
        <taxon>Bacteria</taxon>
        <taxon>Bacillati</taxon>
        <taxon>Actinomycetota</taxon>
        <taxon>Actinomycetes</taxon>
        <taxon>Pseudonocardiales</taxon>
        <taxon>Pseudonocardiaceae</taxon>
        <taxon>Streptoalloteichus</taxon>
    </lineage>
</organism>
<dbReference type="Proteomes" id="UP000184501">
    <property type="component" value="Unassembled WGS sequence"/>
</dbReference>
<dbReference type="Pfam" id="PF01326">
    <property type="entry name" value="PPDK_N"/>
    <property type="match status" value="1"/>
</dbReference>
<keyword evidence="2" id="KW-0418">Kinase</keyword>
<keyword evidence="2" id="KW-0808">Transferase</keyword>
<dbReference type="GO" id="GO:0005524">
    <property type="term" value="F:ATP binding"/>
    <property type="evidence" value="ECO:0007669"/>
    <property type="project" value="InterPro"/>
</dbReference>
<dbReference type="SUPFAM" id="SSF56059">
    <property type="entry name" value="Glutathione synthetase ATP-binding domain-like"/>
    <property type="match status" value="1"/>
</dbReference>
<accession>A0A1M5DUS9</accession>
<dbReference type="RefSeq" id="WP_073483765.1">
    <property type="nucleotide sequence ID" value="NZ_FQVN01000004.1"/>
</dbReference>
<gene>
    <name evidence="2" type="ORF">SAMN05444320_104615</name>
</gene>
<proteinExistence type="predicted"/>
<evidence type="ECO:0000313" key="3">
    <source>
        <dbReference type="Proteomes" id="UP000184501"/>
    </source>
</evidence>